<evidence type="ECO:0000256" key="1">
    <source>
        <dbReference type="ARBA" id="ARBA00013194"/>
    </source>
</evidence>
<evidence type="ECO:0000256" key="3">
    <source>
        <dbReference type="ARBA" id="ARBA00023235"/>
    </source>
</evidence>
<evidence type="ECO:0000256" key="2">
    <source>
        <dbReference type="ARBA" id="ARBA00023110"/>
    </source>
</evidence>
<dbReference type="PANTHER" id="PTHR45625:SF4">
    <property type="entry name" value="PEPTIDYLPROLYL ISOMERASE DOMAIN AND WD REPEAT-CONTAINING PROTEIN 1"/>
    <property type="match status" value="1"/>
</dbReference>
<proteinExistence type="predicted"/>
<dbReference type="InterPro" id="IPR029000">
    <property type="entry name" value="Cyclophilin-like_dom_sf"/>
</dbReference>
<dbReference type="InterPro" id="IPR002130">
    <property type="entry name" value="Cyclophilin-type_PPIase_dom"/>
</dbReference>
<evidence type="ECO:0000259" key="5">
    <source>
        <dbReference type="PROSITE" id="PS50072"/>
    </source>
</evidence>
<dbReference type="PRINTS" id="PR00153">
    <property type="entry name" value="CSAPPISMRASE"/>
</dbReference>
<dbReference type="PROSITE" id="PS50072">
    <property type="entry name" value="CSA_PPIASE_2"/>
    <property type="match status" value="1"/>
</dbReference>
<protein>
    <recommendedName>
        <fullName evidence="1">peptidylprolyl isomerase</fullName>
        <ecNumber evidence="1">5.2.1.8</ecNumber>
    </recommendedName>
</protein>
<dbReference type="CDD" id="cd00317">
    <property type="entry name" value="cyclophilin"/>
    <property type="match status" value="1"/>
</dbReference>
<reference evidence="6" key="1">
    <citation type="submission" date="2019-08" db="EMBL/GenBank/DDBJ databases">
        <authorList>
            <person name="Kucharzyk K."/>
            <person name="Murdoch R.W."/>
            <person name="Higgins S."/>
            <person name="Loffler F."/>
        </authorList>
    </citation>
    <scope>NUCLEOTIDE SEQUENCE</scope>
</reference>
<dbReference type="EMBL" id="VSSQ01010910">
    <property type="protein sequence ID" value="MPM45526.1"/>
    <property type="molecule type" value="Genomic_DNA"/>
</dbReference>
<dbReference type="GO" id="GO:0003755">
    <property type="term" value="F:peptidyl-prolyl cis-trans isomerase activity"/>
    <property type="evidence" value="ECO:0007669"/>
    <property type="project" value="UniProtKB-KW"/>
</dbReference>
<gene>
    <name evidence="6" type="ORF">SDC9_92213</name>
</gene>
<comment type="caution">
    <text evidence="6">The sequence shown here is derived from an EMBL/GenBank/DDBJ whole genome shotgun (WGS) entry which is preliminary data.</text>
</comment>
<dbReference type="Pfam" id="PF00160">
    <property type="entry name" value="Pro_isomerase"/>
    <property type="match status" value="1"/>
</dbReference>
<dbReference type="Gene3D" id="2.40.100.10">
    <property type="entry name" value="Cyclophilin-like"/>
    <property type="match status" value="1"/>
</dbReference>
<dbReference type="PROSITE" id="PS51257">
    <property type="entry name" value="PROKAR_LIPOPROTEIN"/>
    <property type="match status" value="1"/>
</dbReference>
<dbReference type="InterPro" id="IPR020892">
    <property type="entry name" value="Cyclophilin-type_PPIase_CS"/>
</dbReference>
<accession>A0A644ZXT2</accession>
<dbReference type="AlphaFoldDB" id="A0A644ZXT2"/>
<feature type="compositionally biased region" description="Polar residues" evidence="4">
    <location>
        <begin position="29"/>
        <end position="53"/>
    </location>
</feature>
<feature type="region of interest" description="Disordered" evidence="4">
    <location>
        <begin position="29"/>
        <end position="64"/>
    </location>
</feature>
<sequence length="233" mass="25442">MNSKKILKLPILVCVLLSFFLVACSSPVKENNSTTNEKPSENQTSKVETSSPTEKGPNDKNPVATIEMESGKIIKVELFPDVAPNTVRNFISLSNKGFYNGLTFHRVIPGFMIQGGDPKGTGTGGPDYNIFGEFSSNGFNNPLKHTRGVISMARSGNNNNSAGSQFFIMHEDYPSLDDKYAAFGNVIEGMETVDEIANVKTDSNDKPIEPVKIKTITVEAFGVSYKDVEKYAK</sequence>
<evidence type="ECO:0000313" key="6">
    <source>
        <dbReference type="EMBL" id="MPM45526.1"/>
    </source>
</evidence>
<dbReference type="InterPro" id="IPR044666">
    <property type="entry name" value="Cyclophilin_A-like"/>
</dbReference>
<organism evidence="6">
    <name type="scientific">bioreactor metagenome</name>
    <dbReference type="NCBI Taxonomy" id="1076179"/>
    <lineage>
        <taxon>unclassified sequences</taxon>
        <taxon>metagenomes</taxon>
        <taxon>ecological metagenomes</taxon>
    </lineage>
</organism>
<dbReference type="PROSITE" id="PS00170">
    <property type="entry name" value="CSA_PPIASE_1"/>
    <property type="match status" value="1"/>
</dbReference>
<dbReference type="SUPFAM" id="SSF50891">
    <property type="entry name" value="Cyclophilin-like"/>
    <property type="match status" value="1"/>
</dbReference>
<evidence type="ECO:0000256" key="4">
    <source>
        <dbReference type="SAM" id="MobiDB-lite"/>
    </source>
</evidence>
<keyword evidence="3" id="KW-0413">Isomerase</keyword>
<feature type="domain" description="PPIase cyclophilin-type" evidence="5">
    <location>
        <begin position="74"/>
        <end position="218"/>
    </location>
</feature>
<dbReference type="EC" id="5.2.1.8" evidence="1"/>
<dbReference type="PANTHER" id="PTHR45625">
    <property type="entry name" value="PEPTIDYL-PROLYL CIS-TRANS ISOMERASE-RELATED"/>
    <property type="match status" value="1"/>
</dbReference>
<dbReference type="GO" id="GO:0006457">
    <property type="term" value="P:protein folding"/>
    <property type="evidence" value="ECO:0007669"/>
    <property type="project" value="InterPro"/>
</dbReference>
<keyword evidence="2" id="KW-0697">Rotamase</keyword>
<name>A0A644ZXT2_9ZZZZ</name>